<comment type="caution">
    <text evidence="1">The sequence shown here is derived from an EMBL/GenBank/DDBJ whole genome shotgun (WGS) entry which is preliminary data.</text>
</comment>
<protein>
    <submittedName>
        <fullName evidence="1">PqqD family protein</fullName>
    </submittedName>
</protein>
<evidence type="ECO:0000313" key="2">
    <source>
        <dbReference type="Proteomes" id="UP000323876"/>
    </source>
</evidence>
<dbReference type="Proteomes" id="UP000323876">
    <property type="component" value="Unassembled WGS sequence"/>
</dbReference>
<evidence type="ECO:0000313" key="1">
    <source>
        <dbReference type="EMBL" id="KAA8887712.1"/>
    </source>
</evidence>
<dbReference type="AlphaFoldDB" id="A0A5N0EE82"/>
<keyword evidence="2" id="KW-1185">Reference proteome</keyword>
<dbReference type="OrthoDB" id="4236733at2"/>
<name>A0A5N0EE82_9NOCA</name>
<sequence>MPALRLADHAVFDDTDGAGVILDTRSGIYLSLNATATLMVRAALSVDTLAETIDRLRQQIEASDAILEHGLRSLATQLDQRALLTPKQGDRS</sequence>
<dbReference type="InterPro" id="IPR008792">
    <property type="entry name" value="PQQD"/>
</dbReference>
<reference evidence="1 2" key="1">
    <citation type="submission" date="2019-09" db="EMBL/GenBank/DDBJ databases">
        <authorList>
            <person name="Wang X."/>
        </authorList>
    </citation>
    <scope>NUCLEOTIDE SEQUENCE [LARGE SCALE GENOMIC DNA]</scope>
    <source>
        <strain evidence="1 2">CICC 11023</strain>
    </source>
</reference>
<gene>
    <name evidence="1" type="ORF">F3087_18870</name>
</gene>
<proteinExistence type="predicted"/>
<dbReference type="RefSeq" id="WP_150403282.1">
    <property type="nucleotide sequence ID" value="NZ_VXLC01000006.1"/>
</dbReference>
<dbReference type="InterPro" id="IPR041881">
    <property type="entry name" value="PqqD_sf"/>
</dbReference>
<dbReference type="Pfam" id="PF05402">
    <property type="entry name" value="PqqD"/>
    <property type="match status" value="1"/>
</dbReference>
<dbReference type="EMBL" id="VXLC01000006">
    <property type="protein sequence ID" value="KAA8887712.1"/>
    <property type="molecule type" value="Genomic_DNA"/>
</dbReference>
<organism evidence="1 2">
    <name type="scientific">Nocardia colli</name>
    <dbReference type="NCBI Taxonomy" id="2545717"/>
    <lineage>
        <taxon>Bacteria</taxon>
        <taxon>Bacillati</taxon>
        <taxon>Actinomycetota</taxon>
        <taxon>Actinomycetes</taxon>
        <taxon>Mycobacteriales</taxon>
        <taxon>Nocardiaceae</taxon>
        <taxon>Nocardia</taxon>
    </lineage>
</organism>
<dbReference type="Gene3D" id="1.10.10.1150">
    <property type="entry name" value="Coenzyme PQQ synthesis protein D (PqqD)"/>
    <property type="match status" value="1"/>
</dbReference>
<accession>A0A5N0EE82</accession>